<keyword evidence="3" id="KW-1185">Reference proteome</keyword>
<keyword evidence="1" id="KW-1133">Transmembrane helix</keyword>
<protein>
    <submittedName>
        <fullName evidence="2">Uncharacterized protein</fullName>
    </submittedName>
</protein>
<organism evidence="2 3">
    <name type="scientific">Stephania cephalantha</name>
    <dbReference type="NCBI Taxonomy" id="152367"/>
    <lineage>
        <taxon>Eukaryota</taxon>
        <taxon>Viridiplantae</taxon>
        <taxon>Streptophyta</taxon>
        <taxon>Embryophyta</taxon>
        <taxon>Tracheophyta</taxon>
        <taxon>Spermatophyta</taxon>
        <taxon>Magnoliopsida</taxon>
        <taxon>Ranunculales</taxon>
        <taxon>Menispermaceae</taxon>
        <taxon>Menispermoideae</taxon>
        <taxon>Cissampelideae</taxon>
        <taxon>Stephania</taxon>
    </lineage>
</organism>
<feature type="transmembrane region" description="Helical" evidence="1">
    <location>
        <begin position="21"/>
        <end position="46"/>
    </location>
</feature>
<accession>A0AAP0PDH9</accession>
<comment type="caution">
    <text evidence="2">The sequence shown here is derived from an EMBL/GenBank/DDBJ whole genome shotgun (WGS) entry which is preliminary data.</text>
</comment>
<gene>
    <name evidence="2" type="ORF">Scep_009833</name>
</gene>
<evidence type="ECO:0000313" key="2">
    <source>
        <dbReference type="EMBL" id="KAK9140152.1"/>
    </source>
</evidence>
<keyword evidence="1" id="KW-0812">Transmembrane</keyword>
<name>A0AAP0PDH9_9MAGN</name>
<keyword evidence="1" id="KW-0472">Membrane</keyword>
<feature type="transmembrane region" description="Helical" evidence="1">
    <location>
        <begin position="58"/>
        <end position="77"/>
    </location>
</feature>
<sequence>MRVLVFPYSIKPLHPFSSAAYFFHYLHLILCYISLSLSFFVLFLPLSLLSSLDGLSSLSLLLSKLVYLIVVLLVKNIRFGGVKKRRSSCEFGEI</sequence>
<dbReference type="AlphaFoldDB" id="A0AAP0PDH9"/>
<evidence type="ECO:0000256" key="1">
    <source>
        <dbReference type="SAM" id="Phobius"/>
    </source>
</evidence>
<reference evidence="2 3" key="1">
    <citation type="submission" date="2024-01" db="EMBL/GenBank/DDBJ databases">
        <title>Genome assemblies of Stephania.</title>
        <authorList>
            <person name="Yang L."/>
        </authorList>
    </citation>
    <scope>NUCLEOTIDE SEQUENCE [LARGE SCALE GENOMIC DNA]</scope>
    <source>
        <strain evidence="2">JXDWG</strain>
        <tissue evidence="2">Leaf</tissue>
    </source>
</reference>
<evidence type="ECO:0000313" key="3">
    <source>
        <dbReference type="Proteomes" id="UP001419268"/>
    </source>
</evidence>
<proteinExistence type="predicted"/>
<dbReference type="EMBL" id="JBBNAG010000004">
    <property type="protein sequence ID" value="KAK9140152.1"/>
    <property type="molecule type" value="Genomic_DNA"/>
</dbReference>
<dbReference type="Proteomes" id="UP001419268">
    <property type="component" value="Unassembled WGS sequence"/>
</dbReference>